<accession>A0ABT3CXK7</accession>
<proteinExistence type="predicted"/>
<reference evidence="2 3" key="1">
    <citation type="submission" date="2022-10" db="EMBL/GenBank/DDBJ databases">
        <title>Comparative genomics and taxonomic characterization of three novel marine species of genus Reichenbachiella exhibiting antioxidant and polysaccharide degradation activities.</title>
        <authorList>
            <person name="Muhammad N."/>
            <person name="Lee Y.-J."/>
            <person name="Ko J."/>
            <person name="Kim S.-G."/>
        </authorList>
    </citation>
    <scope>NUCLEOTIDE SEQUENCE [LARGE SCALE GENOMIC DNA]</scope>
    <source>
        <strain evidence="2 3">ABR2-5</strain>
    </source>
</reference>
<protein>
    <recommendedName>
        <fullName evidence="4">Etoposide-induced protein 2.4 (EI24)</fullName>
    </recommendedName>
</protein>
<feature type="transmembrane region" description="Helical" evidence="1">
    <location>
        <begin position="9"/>
        <end position="31"/>
    </location>
</feature>
<keyword evidence="3" id="KW-1185">Reference proteome</keyword>
<sequence>MIRLLTEAGLWRTILLVMIVACVSVFAFISLSQKPNVYYVLGITMTLLSGLHYKRSDIVFLHLISARTFVILLLEYIVLLLPLLIMLAVYGWWLSMLVLISFALVISLVPSESNPLSKIRNPLPQAVLGTSFEWKAGVRKFGYLLLLLVLIGLGASFFLFSVPLAIFLIGLIVYGFYEKSEHYALLIVFERRPSAFLWLKVTQVVLQFSVLIAPLVLAFVWMHSSLWYIVVIEWLIFLFVFNYTVLLKYAFYKSNPSDKVPPLFAALGLGSFFLPPLLLLIWILSIYFCRKSLSNLSIYIDDFD</sequence>
<evidence type="ECO:0000256" key="1">
    <source>
        <dbReference type="SAM" id="Phobius"/>
    </source>
</evidence>
<gene>
    <name evidence="2" type="ORF">N7U62_16915</name>
</gene>
<feature type="transmembrane region" description="Helical" evidence="1">
    <location>
        <begin position="226"/>
        <end position="251"/>
    </location>
</feature>
<feature type="transmembrane region" description="Helical" evidence="1">
    <location>
        <begin position="90"/>
        <end position="110"/>
    </location>
</feature>
<keyword evidence="1" id="KW-0472">Membrane</keyword>
<dbReference type="RefSeq" id="WP_264139229.1">
    <property type="nucleotide sequence ID" value="NZ_JAOYOD010000001.1"/>
</dbReference>
<feature type="transmembrane region" description="Helical" evidence="1">
    <location>
        <begin position="263"/>
        <end position="289"/>
    </location>
</feature>
<dbReference type="EMBL" id="JAOYOD010000001">
    <property type="protein sequence ID" value="MCV9388367.1"/>
    <property type="molecule type" value="Genomic_DNA"/>
</dbReference>
<feature type="transmembrane region" description="Helical" evidence="1">
    <location>
        <begin position="144"/>
        <end position="177"/>
    </location>
</feature>
<feature type="transmembrane region" description="Helical" evidence="1">
    <location>
        <begin position="60"/>
        <end position="84"/>
    </location>
</feature>
<evidence type="ECO:0000313" key="3">
    <source>
        <dbReference type="Proteomes" id="UP001300692"/>
    </source>
</evidence>
<name>A0ABT3CXK7_9BACT</name>
<dbReference type="Proteomes" id="UP001300692">
    <property type="component" value="Unassembled WGS sequence"/>
</dbReference>
<organism evidence="2 3">
    <name type="scientific">Reichenbachiella ulvae</name>
    <dbReference type="NCBI Taxonomy" id="2980104"/>
    <lineage>
        <taxon>Bacteria</taxon>
        <taxon>Pseudomonadati</taxon>
        <taxon>Bacteroidota</taxon>
        <taxon>Cytophagia</taxon>
        <taxon>Cytophagales</taxon>
        <taxon>Reichenbachiellaceae</taxon>
        <taxon>Reichenbachiella</taxon>
    </lineage>
</organism>
<evidence type="ECO:0008006" key="4">
    <source>
        <dbReference type="Google" id="ProtNLM"/>
    </source>
</evidence>
<evidence type="ECO:0000313" key="2">
    <source>
        <dbReference type="EMBL" id="MCV9388367.1"/>
    </source>
</evidence>
<keyword evidence="1" id="KW-0812">Transmembrane</keyword>
<feature type="transmembrane region" description="Helical" evidence="1">
    <location>
        <begin position="197"/>
        <end position="219"/>
    </location>
</feature>
<comment type="caution">
    <text evidence="2">The sequence shown here is derived from an EMBL/GenBank/DDBJ whole genome shotgun (WGS) entry which is preliminary data.</text>
</comment>
<keyword evidence="1" id="KW-1133">Transmembrane helix</keyword>